<dbReference type="GO" id="GO:0046872">
    <property type="term" value="F:metal ion binding"/>
    <property type="evidence" value="ECO:0007669"/>
    <property type="project" value="UniProtKB-KW"/>
</dbReference>
<reference evidence="8 9" key="2">
    <citation type="submission" date="2017-09" db="EMBL/GenBank/DDBJ databases">
        <title>The genome of whitefly Bemisia tabaci, a global crop pest, provides novel insights into virus transmission, host adaptation and insecticide resistance.</title>
        <authorList>
            <person name="Kaur N."/>
            <person name="Kliot A."/>
            <person name="Pinheiro P.V."/>
            <person name="Luan J."/>
            <person name="Zheng Y."/>
            <person name="Liu W."/>
            <person name="Sun H."/>
            <person name="Yang X."/>
            <person name="Xu Y."/>
            <person name="Luo Y."/>
            <person name="Kruse A."/>
            <person name="Fisher T.W."/>
            <person name="Nelson D.R."/>
            <person name="Elimelech M."/>
            <person name="MacCoss M."/>
            <person name="Johnson R."/>
            <person name="Cohen E."/>
            <person name="Hunter W.B."/>
            <person name="Brown J.K."/>
            <person name="Jander G."/>
            <person name="Cilia M."/>
            <person name="Douglas A.E."/>
            <person name="Ghanim M."/>
            <person name="Simmons A.M."/>
            <person name="Wintermantel W.M."/>
            <person name="Ling K.-S."/>
            <person name="Fei Z."/>
        </authorList>
    </citation>
    <scope>NUCLEOTIDE SEQUENCE [LARGE SCALE GENOMIC DNA]</scope>
    <source>
        <strain evidence="8 9">MEAM1</strain>
    </source>
</reference>
<evidence type="ECO:0000256" key="3">
    <source>
        <dbReference type="ARBA" id="ARBA00022679"/>
    </source>
</evidence>
<accession>A0A249DXT7</accession>
<dbReference type="NCBIfam" id="NF007877">
    <property type="entry name" value="PRK10581.1"/>
    <property type="match status" value="1"/>
</dbReference>
<dbReference type="AlphaFoldDB" id="A0A249DXT7"/>
<name>A0A249DXT7_9ENTR</name>
<dbReference type="FunFam" id="1.10.600.10:FF:000001">
    <property type="entry name" value="Geranylgeranyl diphosphate synthase"/>
    <property type="match status" value="1"/>
</dbReference>
<dbReference type="Gene3D" id="1.10.600.10">
    <property type="entry name" value="Farnesyl Diphosphate Synthase"/>
    <property type="match status" value="1"/>
</dbReference>
<comment type="cofactor">
    <cofactor evidence="1">
        <name>Mg(2+)</name>
        <dbReference type="ChEBI" id="CHEBI:18420"/>
    </cofactor>
</comment>
<dbReference type="EMBL" id="CP016303">
    <property type="protein sequence ID" value="ASX26075.1"/>
    <property type="molecule type" value="Genomic_DNA"/>
</dbReference>
<evidence type="ECO:0000256" key="2">
    <source>
        <dbReference type="ARBA" id="ARBA00006706"/>
    </source>
</evidence>
<dbReference type="InterPro" id="IPR033749">
    <property type="entry name" value="Polyprenyl_synt_CS"/>
</dbReference>
<keyword evidence="3 7" id="KW-0808">Transferase</keyword>
<dbReference type="InterPro" id="IPR000092">
    <property type="entry name" value="Polyprenyl_synt"/>
</dbReference>
<protein>
    <submittedName>
        <fullName evidence="8">Geranyl transferase</fullName>
    </submittedName>
</protein>
<dbReference type="PANTHER" id="PTHR43281:SF1">
    <property type="entry name" value="FARNESYL DIPHOSPHATE SYNTHASE"/>
    <property type="match status" value="1"/>
</dbReference>
<evidence type="ECO:0000256" key="6">
    <source>
        <dbReference type="ARBA" id="ARBA00023229"/>
    </source>
</evidence>
<evidence type="ECO:0000256" key="7">
    <source>
        <dbReference type="RuleBase" id="RU004466"/>
    </source>
</evidence>
<evidence type="ECO:0000313" key="9">
    <source>
        <dbReference type="Proteomes" id="UP000216438"/>
    </source>
</evidence>
<dbReference type="GO" id="GO:0008654">
    <property type="term" value="P:phospholipid biosynthetic process"/>
    <property type="evidence" value="ECO:0007669"/>
    <property type="project" value="UniProtKB-ARBA"/>
</dbReference>
<gene>
    <name evidence="8" type="ORF">BA171_02870</name>
</gene>
<dbReference type="InterPro" id="IPR053378">
    <property type="entry name" value="Prenyl_diphosphate_synthase"/>
</dbReference>
<dbReference type="NCBIfam" id="NF045485">
    <property type="entry name" value="FPPsyn"/>
    <property type="match status" value="1"/>
</dbReference>
<dbReference type="PROSITE" id="PS00723">
    <property type="entry name" value="POLYPRENYL_SYNTHASE_1"/>
    <property type="match status" value="1"/>
</dbReference>
<evidence type="ECO:0000256" key="1">
    <source>
        <dbReference type="ARBA" id="ARBA00001946"/>
    </source>
</evidence>
<evidence type="ECO:0000313" key="8">
    <source>
        <dbReference type="EMBL" id="ASX26075.1"/>
    </source>
</evidence>
<keyword evidence="4" id="KW-0479">Metal-binding</keyword>
<organism evidence="8 9">
    <name type="scientific">Candidatus Hamiltonella defensa</name>
    <name type="common">Bemisia tabaci</name>
    <dbReference type="NCBI Taxonomy" id="672795"/>
    <lineage>
        <taxon>Bacteria</taxon>
        <taxon>Pseudomonadati</taxon>
        <taxon>Pseudomonadota</taxon>
        <taxon>Gammaproteobacteria</taxon>
        <taxon>Enterobacterales</taxon>
        <taxon>Enterobacteriaceae</taxon>
        <taxon>aphid secondary symbionts</taxon>
        <taxon>Candidatus Williamhamiltonella</taxon>
    </lineage>
</organism>
<dbReference type="GO" id="GO:0120531">
    <property type="term" value="F:prenyl diphosphate synthase activity"/>
    <property type="evidence" value="ECO:0007669"/>
    <property type="project" value="UniProtKB-ARBA"/>
</dbReference>
<dbReference type="Pfam" id="PF00348">
    <property type="entry name" value="polyprenyl_synt"/>
    <property type="match status" value="1"/>
</dbReference>
<comment type="similarity">
    <text evidence="2 7">Belongs to the FPP/GGPP synthase family.</text>
</comment>
<sequence>MPDKISFSDQHTSFDFDQQLSKYQKRVEAYLSSALDKLPTYNTVLLDVMRYSTLMGGKRLRPYLVYATGQMLGLSLSNLDAPAAAIECIHSYSLLHDDLPSMDNDDLRRGELTGHVKFGEANAILAGDSLQSLAFSILADDPMPDVVTEDRLAMLSELARASGATGMCGGQALDMASEYLDISLETLELIHHHKTGALLRAAVRLGALAAGETGRKAFPWLDQYAKSIGLAFQVQDDILDEIGEARKTGKKPKSDQQRGKATYPGLLSLKGAQKKMADLYQSSLSALTVPEASVYNTLPLQACAHFILERHY</sequence>
<dbReference type="PROSITE" id="PS00444">
    <property type="entry name" value="POLYPRENYL_SYNTHASE_2"/>
    <property type="match status" value="1"/>
</dbReference>
<dbReference type="OrthoDB" id="9805316at2"/>
<dbReference type="InterPro" id="IPR008949">
    <property type="entry name" value="Isoprenoid_synthase_dom_sf"/>
</dbReference>
<evidence type="ECO:0000256" key="4">
    <source>
        <dbReference type="ARBA" id="ARBA00022723"/>
    </source>
</evidence>
<dbReference type="CDD" id="cd00685">
    <property type="entry name" value="Trans_IPPS_HT"/>
    <property type="match status" value="1"/>
</dbReference>
<dbReference type="SFLD" id="SFLDG01017">
    <property type="entry name" value="Polyprenyl_Transferase_Like"/>
    <property type="match status" value="1"/>
</dbReference>
<proteinExistence type="inferred from homology"/>
<keyword evidence="5" id="KW-0460">Magnesium</keyword>
<dbReference type="GO" id="GO:0005737">
    <property type="term" value="C:cytoplasm"/>
    <property type="evidence" value="ECO:0007669"/>
    <property type="project" value="UniProtKB-ARBA"/>
</dbReference>
<reference evidence="9" key="1">
    <citation type="submission" date="2016-06" db="EMBL/GenBank/DDBJ databases">
        <authorList>
            <person name="Chen W."/>
            <person name="Hasegawa D.K."/>
        </authorList>
    </citation>
    <scope>NUCLEOTIDE SEQUENCE [LARGE SCALE GENOMIC DNA]</scope>
    <source>
        <strain evidence="9">MEAM1</strain>
    </source>
</reference>
<dbReference type="SFLD" id="SFLDS00005">
    <property type="entry name" value="Isoprenoid_Synthase_Type_I"/>
    <property type="match status" value="1"/>
</dbReference>
<dbReference type="PANTHER" id="PTHR43281">
    <property type="entry name" value="FARNESYL DIPHOSPHATE SYNTHASE"/>
    <property type="match status" value="1"/>
</dbReference>
<dbReference type="GO" id="GO:0016114">
    <property type="term" value="P:terpenoid biosynthetic process"/>
    <property type="evidence" value="ECO:0007669"/>
    <property type="project" value="UniProtKB-ARBA"/>
</dbReference>
<keyword evidence="6" id="KW-0414">Isoprene biosynthesis</keyword>
<dbReference type="RefSeq" id="WP_016856967.1">
    <property type="nucleotide sequence ID" value="NZ_CP016303.1"/>
</dbReference>
<dbReference type="Proteomes" id="UP000216438">
    <property type="component" value="Chromosome"/>
</dbReference>
<dbReference type="SUPFAM" id="SSF48576">
    <property type="entry name" value="Terpenoid synthases"/>
    <property type="match status" value="1"/>
</dbReference>
<evidence type="ECO:0000256" key="5">
    <source>
        <dbReference type="ARBA" id="ARBA00022842"/>
    </source>
</evidence>